<dbReference type="RefSeq" id="WP_015931512.1">
    <property type="nucleotide sequence ID" value="NC_011894.1"/>
</dbReference>
<organism evidence="1 2">
    <name type="scientific">Methylobacterium nodulans (strain LMG 21967 / CNCM I-2342 / ORS 2060)</name>
    <dbReference type="NCBI Taxonomy" id="460265"/>
    <lineage>
        <taxon>Bacteria</taxon>
        <taxon>Pseudomonadati</taxon>
        <taxon>Pseudomonadota</taxon>
        <taxon>Alphaproteobacteria</taxon>
        <taxon>Hyphomicrobiales</taxon>
        <taxon>Methylobacteriaceae</taxon>
        <taxon>Methylobacterium</taxon>
    </lineage>
</organism>
<protein>
    <submittedName>
        <fullName evidence="1">Uncharacterized protein</fullName>
    </submittedName>
</protein>
<accession>B8IIL2</accession>
<sequence>MFFIYNDAGRITQMVGQSQPGYADLLREAGQTFVEVGQDMTDTYVDLSSGTPALKRRPELAGEFDKTTLKPFEQATLPGVPACSIVVEEGPLGPGQTPHPGGDLVIGFVVPGTYRVATEPFPYRRRVFTLTVTEPSAP</sequence>
<proteinExistence type="predicted"/>
<dbReference type="Proteomes" id="UP000008207">
    <property type="component" value="Chromosome"/>
</dbReference>
<dbReference type="EMBL" id="CP001349">
    <property type="protein sequence ID" value="ACL59889.1"/>
    <property type="molecule type" value="Genomic_DNA"/>
</dbReference>
<dbReference type="STRING" id="460265.Mnod_5043"/>
<dbReference type="HOGENOM" id="CLU_1720199_0_0_5"/>
<name>B8IIL2_METNO</name>
<reference evidence="1 2" key="1">
    <citation type="submission" date="2009-01" db="EMBL/GenBank/DDBJ databases">
        <title>Complete sequence of chromosome of Methylobacterium nodulans ORS 2060.</title>
        <authorList>
            <consortium name="US DOE Joint Genome Institute"/>
            <person name="Lucas S."/>
            <person name="Copeland A."/>
            <person name="Lapidus A."/>
            <person name="Glavina del Rio T."/>
            <person name="Dalin E."/>
            <person name="Tice H."/>
            <person name="Bruce D."/>
            <person name="Goodwin L."/>
            <person name="Pitluck S."/>
            <person name="Sims D."/>
            <person name="Brettin T."/>
            <person name="Detter J.C."/>
            <person name="Han C."/>
            <person name="Larimer F."/>
            <person name="Land M."/>
            <person name="Hauser L."/>
            <person name="Kyrpides N."/>
            <person name="Ivanova N."/>
            <person name="Marx C.J."/>
            <person name="Richardson P."/>
        </authorList>
    </citation>
    <scope>NUCLEOTIDE SEQUENCE [LARGE SCALE GENOMIC DNA]</scope>
    <source>
        <strain evidence="2">LMG 21967 / CNCM I-2342 / ORS 2060</strain>
    </source>
</reference>
<evidence type="ECO:0000313" key="1">
    <source>
        <dbReference type="EMBL" id="ACL59889.1"/>
    </source>
</evidence>
<gene>
    <name evidence="1" type="ordered locus">Mnod_5043</name>
</gene>
<dbReference type="OrthoDB" id="8009549at2"/>
<dbReference type="AlphaFoldDB" id="B8IIL2"/>
<evidence type="ECO:0000313" key="2">
    <source>
        <dbReference type="Proteomes" id="UP000008207"/>
    </source>
</evidence>
<keyword evidence="2" id="KW-1185">Reference proteome</keyword>
<dbReference type="KEGG" id="mno:Mnod_5043"/>